<dbReference type="Proteomes" id="UP001249851">
    <property type="component" value="Unassembled WGS sequence"/>
</dbReference>
<sequence>MENRVRKLVCEKCASHSTPLTMLGASTLKKLYRNEHFVDNQKVSHNKYNKITKFHPKKLQLVKLNSRLSGTLTEKTEKMEVFLLAPYRQRSINNQPTRLSDIEHTNKNRMVSSMSPTAWARKEVRTRKILEEVST</sequence>
<dbReference type="EMBL" id="JARQWQ010000061">
    <property type="protein sequence ID" value="KAK2555598.1"/>
    <property type="molecule type" value="Genomic_DNA"/>
</dbReference>
<organism evidence="1 2">
    <name type="scientific">Acropora cervicornis</name>
    <name type="common">Staghorn coral</name>
    <dbReference type="NCBI Taxonomy" id="6130"/>
    <lineage>
        <taxon>Eukaryota</taxon>
        <taxon>Metazoa</taxon>
        <taxon>Cnidaria</taxon>
        <taxon>Anthozoa</taxon>
        <taxon>Hexacorallia</taxon>
        <taxon>Scleractinia</taxon>
        <taxon>Astrocoeniina</taxon>
        <taxon>Acroporidae</taxon>
        <taxon>Acropora</taxon>
    </lineage>
</organism>
<dbReference type="AlphaFoldDB" id="A0AAD9Q6M2"/>
<evidence type="ECO:0000313" key="2">
    <source>
        <dbReference type="Proteomes" id="UP001249851"/>
    </source>
</evidence>
<reference evidence="1" key="2">
    <citation type="journal article" date="2023" name="Science">
        <title>Genomic signatures of disease resistance in endangered staghorn corals.</title>
        <authorList>
            <person name="Vollmer S.V."/>
            <person name="Selwyn J.D."/>
            <person name="Despard B.A."/>
            <person name="Roesel C.L."/>
        </authorList>
    </citation>
    <scope>NUCLEOTIDE SEQUENCE</scope>
    <source>
        <strain evidence="1">K2</strain>
    </source>
</reference>
<protein>
    <submittedName>
        <fullName evidence="1">Uncharacterized protein</fullName>
    </submittedName>
</protein>
<proteinExistence type="predicted"/>
<name>A0AAD9Q6M2_ACRCE</name>
<comment type="caution">
    <text evidence="1">The sequence shown here is derived from an EMBL/GenBank/DDBJ whole genome shotgun (WGS) entry which is preliminary data.</text>
</comment>
<accession>A0AAD9Q6M2</accession>
<reference evidence="1" key="1">
    <citation type="journal article" date="2023" name="G3 (Bethesda)">
        <title>Whole genome assembly and annotation of the endangered Caribbean coral Acropora cervicornis.</title>
        <authorList>
            <person name="Selwyn J.D."/>
            <person name="Vollmer S.V."/>
        </authorList>
    </citation>
    <scope>NUCLEOTIDE SEQUENCE</scope>
    <source>
        <strain evidence="1">K2</strain>
    </source>
</reference>
<keyword evidence="2" id="KW-1185">Reference proteome</keyword>
<gene>
    <name evidence="1" type="ORF">P5673_022618</name>
</gene>
<evidence type="ECO:0000313" key="1">
    <source>
        <dbReference type="EMBL" id="KAK2555598.1"/>
    </source>
</evidence>